<proteinExistence type="predicted"/>
<sequence>STYMLAPTYSENMNNQQQALSKSTTQESKKSKVKKQKQDKVKVGKKIAKDMDRWAKAFNQKNEICNIKAMTDNSTTSNSSFTPFFNQKSIAEPLTSPLPPFIAVYEGR</sequence>
<evidence type="ECO:0000313" key="2">
    <source>
        <dbReference type="EMBL" id="JAB67447.1"/>
    </source>
</evidence>
<protein>
    <submittedName>
        <fullName evidence="2">Uncharacterized protein</fullName>
    </submittedName>
</protein>
<feature type="compositionally biased region" description="Polar residues" evidence="1">
    <location>
        <begin position="1"/>
        <end position="20"/>
    </location>
</feature>
<dbReference type="AlphaFoldDB" id="V5GZU1"/>
<feature type="non-terminal residue" evidence="2">
    <location>
        <position position="108"/>
    </location>
</feature>
<accession>V5GZU1</accession>
<dbReference type="EMBL" id="GALX01001019">
    <property type="protein sequence ID" value="JAB67447.1"/>
    <property type="molecule type" value="Transcribed_RNA"/>
</dbReference>
<reference evidence="2" key="1">
    <citation type="submission" date="2013-07" db="EMBL/GenBank/DDBJ databases">
        <title>Midgut Transcriptome Profiling of Anoplphora glabripennis, a Lignocellulose Degrading, Wood-Boring Cerambycid.</title>
        <authorList>
            <person name="Scully E.D."/>
            <person name="Hoover K."/>
            <person name="Carlson J.E."/>
            <person name="Tien M."/>
            <person name="Geib S.M."/>
        </authorList>
    </citation>
    <scope>NUCLEOTIDE SEQUENCE</scope>
</reference>
<evidence type="ECO:0000256" key="1">
    <source>
        <dbReference type="SAM" id="MobiDB-lite"/>
    </source>
</evidence>
<organism evidence="2">
    <name type="scientific">Anoplophora glabripennis</name>
    <name type="common">Asian longhorn beetle</name>
    <name type="synonym">Anoplophora nobilis</name>
    <dbReference type="NCBI Taxonomy" id="217634"/>
    <lineage>
        <taxon>Eukaryota</taxon>
        <taxon>Metazoa</taxon>
        <taxon>Ecdysozoa</taxon>
        <taxon>Arthropoda</taxon>
        <taxon>Hexapoda</taxon>
        <taxon>Insecta</taxon>
        <taxon>Pterygota</taxon>
        <taxon>Neoptera</taxon>
        <taxon>Endopterygota</taxon>
        <taxon>Coleoptera</taxon>
        <taxon>Polyphaga</taxon>
        <taxon>Cucujiformia</taxon>
        <taxon>Chrysomeloidea</taxon>
        <taxon>Cerambycidae</taxon>
        <taxon>Lamiinae</taxon>
        <taxon>Lamiini</taxon>
        <taxon>Anoplophora</taxon>
    </lineage>
</organism>
<name>V5GZU1_ANOGL</name>
<feature type="region of interest" description="Disordered" evidence="1">
    <location>
        <begin position="1"/>
        <end position="44"/>
    </location>
</feature>
<feature type="non-terminal residue" evidence="2">
    <location>
        <position position="1"/>
    </location>
</feature>